<evidence type="ECO:0000256" key="2">
    <source>
        <dbReference type="ARBA" id="ARBA00023015"/>
    </source>
</evidence>
<evidence type="ECO:0000313" key="7">
    <source>
        <dbReference type="EMBL" id="EYU22795.1"/>
    </source>
</evidence>
<keyword evidence="2" id="KW-0805">Transcription regulation</keyword>
<dbReference type="STRING" id="4155.A0A022Q8C8"/>
<dbReference type="PANTHER" id="PTHR31920:SF122">
    <property type="entry name" value="B3 DOMAIN-CONTAINING PROTEIN REM23"/>
    <property type="match status" value="1"/>
</dbReference>
<keyword evidence="3" id="KW-0238">DNA-binding</keyword>
<sequence length="83" mass="9761">RIPPAFLEHMEEKLSSVATLTTSRGRKWRVRLVEEEDSMVLKDGWEKFYEDNNLKITDVLLFTYHGNLRFNVGIYDQDGTIIN</sequence>
<dbReference type="SUPFAM" id="SSF101936">
    <property type="entry name" value="DNA-binding pseudobarrel domain"/>
    <property type="match status" value="1"/>
</dbReference>
<dbReference type="EMBL" id="KI632191">
    <property type="protein sequence ID" value="EYU22795.1"/>
    <property type="molecule type" value="Genomic_DNA"/>
</dbReference>
<proteinExistence type="predicted"/>
<dbReference type="PANTHER" id="PTHR31920">
    <property type="entry name" value="B3 DOMAIN-CONTAINING"/>
    <property type="match status" value="1"/>
</dbReference>
<dbReference type="GO" id="GO:0003677">
    <property type="term" value="F:DNA binding"/>
    <property type="evidence" value="ECO:0007669"/>
    <property type="project" value="UniProtKB-KW"/>
</dbReference>
<feature type="domain" description="TF-B3" evidence="6">
    <location>
        <begin position="1"/>
        <end position="78"/>
    </location>
</feature>
<evidence type="ECO:0000256" key="3">
    <source>
        <dbReference type="ARBA" id="ARBA00023125"/>
    </source>
</evidence>
<comment type="subcellular location">
    <subcellularLocation>
        <location evidence="1">Nucleus</location>
    </subcellularLocation>
</comment>
<accession>A0A022Q8C8</accession>
<dbReference type="SMART" id="SM01019">
    <property type="entry name" value="B3"/>
    <property type="match status" value="1"/>
</dbReference>
<reference evidence="7 8" key="1">
    <citation type="journal article" date="2013" name="Proc. Natl. Acad. Sci. U.S.A.">
        <title>Fine-scale variation in meiotic recombination in Mimulus inferred from population shotgun sequencing.</title>
        <authorList>
            <person name="Hellsten U."/>
            <person name="Wright K.M."/>
            <person name="Jenkins J."/>
            <person name="Shu S."/>
            <person name="Yuan Y."/>
            <person name="Wessler S.R."/>
            <person name="Schmutz J."/>
            <person name="Willis J.H."/>
            <person name="Rokhsar D.S."/>
        </authorList>
    </citation>
    <scope>NUCLEOTIDE SEQUENCE [LARGE SCALE GENOMIC DNA]</scope>
    <source>
        <strain evidence="8">cv. DUN x IM62</strain>
    </source>
</reference>
<feature type="non-terminal residue" evidence="7">
    <location>
        <position position="1"/>
    </location>
</feature>
<organism evidence="7 8">
    <name type="scientific">Erythranthe guttata</name>
    <name type="common">Yellow monkey flower</name>
    <name type="synonym">Mimulus guttatus</name>
    <dbReference type="NCBI Taxonomy" id="4155"/>
    <lineage>
        <taxon>Eukaryota</taxon>
        <taxon>Viridiplantae</taxon>
        <taxon>Streptophyta</taxon>
        <taxon>Embryophyta</taxon>
        <taxon>Tracheophyta</taxon>
        <taxon>Spermatophyta</taxon>
        <taxon>Magnoliopsida</taxon>
        <taxon>eudicotyledons</taxon>
        <taxon>Gunneridae</taxon>
        <taxon>Pentapetalae</taxon>
        <taxon>asterids</taxon>
        <taxon>lamiids</taxon>
        <taxon>Lamiales</taxon>
        <taxon>Phrymaceae</taxon>
        <taxon>Erythranthe</taxon>
    </lineage>
</organism>
<dbReference type="GO" id="GO:0005634">
    <property type="term" value="C:nucleus"/>
    <property type="evidence" value="ECO:0007669"/>
    <property type="project" value="UniProtKB-SubCell"/>
</dbReference>
<keyword evidence="4" id="KW-0804">Transcription</keyword>
<evidence type="ECO:0000313" key="8">
    <source>
        <dbReference type="Proteomes" id="UP000030748"/>
    </source>
</evidence>
<evidence type="ECO:0000259" key="6">
    <source>
        <dbReference type="PROSITE" id="PS50863"/>
    </source>
</evidence>
<keyword evidence="5" id="KW-0539">Nucleus</keyword>
<protein>
    <recommendedName>
        <fullName evidence="6">TF-B3 domain-containing protein</fullName>
    </recommendedName>
</protein>
<evidence type="ECO:0000256" key="5">
    <source>
        <dbReference type="ARBA" id="ARBA00023242"/>
    </source>
</evidence>
<dbReference type="Proteomes" id="UP000030748">
    <property type="component" value="Unassembled WGS sequence"/>
</dbReference>
<keyword evidence="8" id="KW-1185">Reference proteome</keyword>
<dbReference type="InterPro" id="IPR015300">
    <property type="entry name" value="DNA-bd_pseudobarrel_sf"/>
</dbReference>
<dbReference type="PROSITE" id="PS50863">
    <property type="entry name" value="B3"/>
    <property type="match status" value="1"/>
</dbReference>
<evidence type="ECO:0000256" key="1">
    <source>
        <dbReference type="ARBA" id="ARBA00004123"/>
    </source>
</evidence>
<dbReference type="CDD" id="cd10017">
    <property type="entry name" value="B3_DNA"/>
    <property type="match status" value="1"/>
</dbReference>
<dbReference type="InterPro" id="IPR003340">
    <property type="entry name" value="B3_DNA-bd"/>
</dbReference>
<evidence type="ECO:0000256" key="4">
    <source>
        <dbReference type="ARBA" id="ARBA00023163"/>
    </source>
</evidence>
<dbReference type="Gene3D" id="2.40.330.10">
    <property type="entry name" value="DNA-binding pseudobarrel domain"/>
    <property type="match status" value="1"/>
</dbReference>
<dbReference type="AlphaFoldDB" id="A0A022Q8C8"/>
<name>A0A022Q8C8_ERYGU</name>
<dbReference type="InterPro" id="IPR050655">
    <property type="entry name" value="Plant_B3_domain"/>
</dbReference>
<gene>
    <name evidence="7" type="ORF">MIMGU_mgv1a019847mg</name>
</gene>
<dbReference type="Pfam" id="PF02362">
    <property type="entry name" value="B3"/>
    <property type="match status" value="1"/>
</dbReference>